<feature type="region of interest" description="Disordered" evidence="1">
    <location>
        <begin position="269"/>
        <end position="290"/>
    </location>
</feature>
<dbReference type="Proteomes" id="UP000674318">
    <property type="component" value="Chromosome 32"/>
</dbReference>
<dbReference type="KEGG" id="phet:94288789"/>
<comment type="caution">
    <text evidence="2">The sequence shown here is derived from an EMBL/GenBank/DDBJ whole genome shotgun (WGS) entry which is preliminary data.</text>
</comment>
<dbReference type="RefSeq" id="XP_067754869.1">
    <property type="nucleotide sequence ID" value="XM_067898712.1"/>
</dbReference>
<dbReference type="CDD" id="cd23677">
    <property type="entry name" value="RESC3_ARM-like"/>
    <property type="match status" value="1"/>
</dbReference>
<dbReference type="AlphaFoldDB" id="A0A836L2L8"/>
<dbReference type="OrthoDB" id="272939at2759"/>
<name>A0A836L2L8_9TRYP</name>
<evidence type="ECO:0000256" key="1">
    <source>
        <dbReference type="SAM" id="MobiDB-lite"/>
    </source>
</evidence>
<keyword evidence="3" id="KW-1185">Reference proteome</keyword>
<sequence>MSSYTPYVAHVRKVTARLRARMHHQSFTDTIRASAEANRLDLSRVADAHLRELATLRENHRRTFDPLFKQKALNLLQTLPLKPVADDPHLSYTMRALRVCGYFGATQSPATFNLLNHATRHTFLLDAFNVHQLLSALEEMRHPQMAEILSIVLPRVMEVATDCTEGEARLLLHAYFKHHLLTMELSEKLVGVISGSVNDVSLKDLVSVVSAIRDMGSEQIARRFVEAATPRLCRALHETTEQVYLYKTTYLQPAGGGNAASATARSTLIGDTEGEQPPNPAMETPTERTLRRRKEGEWRRFLVTQIDDGLSLLRALQKSIAWLCWAPRPLLNEVVRCSLLWSEPLLVCSLDEPLPAIKWEATDAAASFGRMSSNSESAAFMEEHEKYARELPRLRRRSLCYCMKMLHCTSYRHLPAIRLLSARIAATKDVVDNSVPPLVLARELSQAVEAIAFFYATDCAPAMTEIVNEILEYAKPLMNAPAQRGRFQALSAEEVRMAERVVLRVLLSCARVLSTHADTKAEKSAPTTAPVEEGAMRALLCQATTLAISPIIQAYMGVGLRLTNASRAQIVEGANQVQNLVGTMHLAYATAVILAVSAQVGIAPAGSHAAGHDVLRANLRRLVPWAQAMATKLASELPGEAAVEMAKTLTILKKHSEILDAPEGGTSLQGGEGKKENC</sequence>
<dbReference type="EMBL" id="JAFJZO010000032">
    <property type="protein sequence ID" value="KAG5496386.1"/>
    <property type="molecule type" value="Genomic_DNA"/>
</dbReference>
<accession>A0A836L2L8</accession>
<evidence type="ECO:0000313" key="3">
    <source>
        <dbReference type="Proteomes" id="UP000674318"/>
    </source>
</evidence>
<proteinExistence type="predicted"/>
<organism evidence="2 3">
    <name type="scientific">Porcisia hertigi</name>
    <dbReference type="NCBI Taxonomy" id="2761500"/>
    <lineage>
        <taxon>Eukaryota</taxon>
        <taxon>Discoba</taxon>
        <taxon>Euglenozoa</taxon>
        <taxon>Kinetoplastea</taxon>
        <taxon>Metakinetoplastina</taxon>
        <taxon>Trypanosomatida</taxon>
        <taxon>Trypanosomatidae</taxon>
        <taxon>Leishmaniinae</taxon>
        <taxon>Porcisia</taxon>
    </lineage>
</organism>
<dbReference type="GeneID" id="94288789"/>
<evidence type="ECO:0000313" key="2">
    <source>
        <dbReference type="EMBL" id="KAG5496386.1"/>
    </source>
</evidence>
<reference evidence="2 3" key="1">
    <citation type="submission" date="2021-02" db="EMBL/GenBank/DDBJ databases">
        <title>Porcisia hertigi Genome sequencing and assembly.</title>
        <authorList>
            <person name="Almutairi H."/>
            <person name="Gatherer D."/>
        </authorList>
    </citation>
    <scope>NUCLEOTIDE SEQUENCE [LARGE SCALE GENOMIC DNA]</scope>
    <source>
        <strain evidence="2 3">C119</strain>
    </source>
</reference>
<protein>
    <submittedName>
        <fullName evidence="2">Uncharacterized protein</fullName>
    </submittedName>
</protein>
<gene>
    <name evidence="2" type="ORF">JKF63_02688</name>
</gene>